<reference evidence="3" key="1">
    <citation type="submission" date="2017-01" db="EMBL/GenBank/DDBJ databases">
        <title>Comparative genomics of anhydrobiosis in the tardigrade Hypsibius dujardini.</title>
        <authorList>
            <person name="Yoshida Y."/>
            <person name="Koutsovoulos G."/>
            <person name="Laetsch D."/>
            <person name="Stevens L."/>
            <person name="Kumar S."/>
            <person name="Horikawa D."/>
            <person name="Ishino K."/>
            <person name="Komine S."/>
            <person name="Tomita M."/>
            <person name="Blaxter M."/>
            <person name="Arakawa K."/>
        </authorList>
    </citation>
    <scope>NUCLEOTIDE SEQUENCE [LARGE SCALE GENOMIC DNA]</scope>
    <source>
        <strain evidence="3">Z151</strain>
    </source>
</reference>
<protein>
    <submittedName>
        <fullName evidence="2">Uncharacterized protein</fullName>
    </submittedName>
</protein>
<dbReference type="AlphaFoldDB" id="A0A9X6NCQ2"/>
<evidence type="ECO:0000313" key="2">
    <source>
        <dbReference type="EMBL" id="OWA51735.1"/>
    </source>
</evidence>
<gene>
    <name evidence="2" type="ORF">BV898_16206</name>
</gene>
<dbReference type="EMBL" id="MTYJ01000237">
    <property type="protein sequence ID" value="OWA51735.1"/>
    <property type="molecule type" value="Genomic_DNA"/>
</dbReference>
<name>A0A9X6NCQ2_HYPEX</name>
<keyword evidence="3" id="KW-1185">Reference proteome</keyword>
<accession>A0A9X6NCQ2</accession>
<organism evidence="2 3">
    <name type="scientific">Hypsibius exemplaris</name>
    <name type="common">Freshwater tardigrade</name>
    <dbReference type="NCBI Taxonomy" id="2072580"/>
    <lineage>
        <taxon>Eukaryota</taxon>
        <taxon>Metazoa</taxon>
        <taxon>Ecdysozoa</taxon>
        <taxon>Tardigrada</taxon>
        <taxon>Eutardigrada</taxon>
        <taxon>Parachela</taxon>
        <taxon>Hypsibioidea</taxon>
        <taxon>Hypsibiidae</taxon>
        <taxon>Hypsibius</taxon>
    </lineage>
</organism>
<evidence type="ECO:0000313" key="3">
    <source>
        <dbReference type="Proteomes" id="UP000192578"/>
    </source>
</evidence>
<sequence>MCGDDDAMQCRRGRFAVISCTGRSVRSPQSRAERQPAEGATSRSSRWVSFIQYPDSSNLPDSQPSHPHISLDLVHSVGAVFVIYSVSLWQWISFLRLASAQLLTATLMSFSPYSDAHSIERIEISDIPQKLSDLN</sequence>
<feature type="region of interest" description="Disordered" evidence="1">
    <location>
        <begin position="25"/>
        <end position="45"/>
    </location>
</feature>
<evidence type="ECO:0000256" key="1">
    <source>
        <dbReference type="SAM" id="MobiDB-lite"/>
    </source>
</evidence>
<comment type="caution">
    <text evidence="2">The sequence shown here is derived from an EMBL/GenBank/DDBJ whole genome shotgun (WGS) entry which is preliminary data.</text>
</comment>
<dbReference type="Proteomes" id="UP000192578">
    <property type="component" value="Unassembled WGS sequence"/>
</dbReference>
<proteinExistence type="predicted"/>